<comment type="caution">
    <text evidence="6">The sequence shown here is derived from an EMBL/GenBank/DDBJ whole genome shotgun (WGS) entry which is preliminary data.</text>
</comment>
<dbReference type="GO" id="GO:0000105">
    <property type="term" value="P:L-histidine biosynthetic process"/>
    <property type="evidence" value="ECO:0007669"/>
    <property type="project" value="UniProtKB-UniPathway"/>
</dbReference>
<dbReference type="NCBIfam" id="NF002114">
    <property type="entry name" value="PRK00951.2-4"/>
    <property type="match status" value="1"/>
</dbReference>
<dbReference type="Pfam" id="PF00475">
    <property type="entry name" value="IGPD"/>
    <property type="match status" value="1"/>
</dbReference>
<accession>A0A0F8XIY3</accession>
<dbReference type="UniPathway" id="UPA00031">
    <property type="reaction ID" value="UER00011"/>
</dbReference>
<dbReference type="HAMAP" id="MF_00076">
    <property type="entry name" value="HisB"/>
    <property type="match status" value="1"/>
</dbReference>
<dbReference type="CDD" id="cd01427">
    <property type="entry name" value="HAD_like"/>
    <property type="match status" value="1"/>
</dbReference>
<name>A0A0F8XIY3_9ZZZZ</name>
<reference evidence="6" key="1">
    <citation type="journal article" date="2015" name="Nature">
        <title>Complex archaea that bridge the gap between prokaryotes and eukaryotes.</title>
        <authorList>
            <person name="Spang A."/>
            <person name="Saw J.H."/>
            <person name="Jorgensen S.L."/>
            <person name="Zaremba-Niedzwiedzka K."/>
            <person name="Martijn J."/>
            <person name="Lind A.E."/>
            <person name="van Eijk R."/>
            <person name="Schleper C."/>
            <person name="Guy L."/>
            <person name="Ettema T.J."/>
        </authorList>
    </citation>
    <scope>NUCLEOTIDE SEQUENCE</scope>
</reference>
<dbReference type="AlphaFoldDB" id="A0A0F8XIY3"/>
<dbReference type="InterPro" id="IPR020568">
    <property type="entry name" value="Ribosomal_Su5_D2-typ_SF"/>
</dbReference>
<dbReference type="NCBIfam" id="TIGR01549">
    <property type="entry name" value="HAD-SF-IA-v1"/>
    <property type="match status" value="1"/>
</dbReference>
<gene>
    <name evidence="6" type="ORF">LCGC14_2339130</name>
</gene>
<evidence type="ECO:0000256" key="4">
    <source>
        <dbReference type="ARBA" id="ARBA00023102"/>
    </source>
</evidence>
<dbReference type="InterPro" id="IPR006439">
    <property type="entry name" value="HAD-SF_hydro_IA"/>
</dbReference>
<keyword evidence="4" id="KW-0368">Histidine biosynthesis</keyword>
<dbReference type="Gene3D" id="3.40.50.1000">
    <property type="entry name" value="HAD superfamily/HAD-like"/>
    <property type="match status" value="1"/>
</dbReference>
<dbReference type="FunFam" id="3.30.230.40:FF:000003">
    <property type="entry name" value="Imidazoleglycerol-phosphate dehydratase HisB"/>
    <property type="match status" value="1"/>
</dbReference>
<evidence type="ECO:0000256" key="1">
    <source>
        <dbReference type="ARBA" id="ARBA00005047"/>
    </source>
</evidence>
<dbReference type="NCBIfam" id="NF002111">
    <property type="entry name" value="PRK00951.2-1"/>
    <property type="match status" value="1"/>
</dbReference>
<dbReference type="Gene3D" id="3.30.230.40">
    <property type="entry name" value="Imidazole glycerol phosphate dehydratase, domain 1"/>
    <property type="match status" value="2"/>
</dbReference>
<dbReference type="InterPro" id="IPR023214">
    <property type="entry name" value="HAD_sf"/>
</dbReference>
<dbReference type="InterPro" id="IPR038494">
    <property type="entry name" value="IGPD_sf"/>
</dbReference>
<keyword evidence="5" id="KW-0456">Lyase</keyword>
<sequence>YGPELYQKLFKKTSQFNENGFIENDKVIISKELLDKLQKKFNQNIAIVTGRGYASISYSLKEILDQFNTKNSVFLEDEPRELAKPNPESLLRSINELNSSHTIFVGDSMEDLIMAQKATENGNKTTFCGIIGTSKETDLKISFFEKNGATLILDSIQLLPKVLNLVWGRLHSLVIKMKSRQSKIKRTTKETDVTVSVNLDGTGKTSISTGISFLDHLITALGKHAMLDLQVKAKSRDKIEHHLIEDTAISVGSAIDKALGNRAGITRFSYTSVPMDESLAEASIDLVKRPYYKLKLQIKRSKIEDMSQEDIEHFFQSLLQNLNSCIHLTVKYGDNDHHKIEAAMKSLAVALRIAVSIDKKQKGIPSTKGAM</sequence>
<dbReference type="SUPFAM" id="SSF54211">
    <property type="entry name" value="Ribosomal protein S5 domain 2-like"/>
    <property type="match status" value="2"/>
</dbReference>
<dbReference type="PANTHER" id="PTHR23133">
    <property type="entry name" value="IMIDAZOLEGLYCEROL-PHOSPHATE DEHYDRATASE HIS7"/>
    <property type="match status" value="1"/>
</dbReference>
<dbReference type="Pfam" id="PF00702">
    <property type="entry name" value="Hydrolase"/>
    <property type="match status" value="1"/>
</dbReference>
<protein>
    <recommendedName>
        <fullName evidence="2">Imidazoleglycerol-phosphate dehydratase</fullName>
    </recommendedName>
</protein>
<keyword evidence="3" id="KW-0028">Amino-acid biosynthesis</keyword>
<dbReference type="PANTHER" id="PTHR23133:SF2">
    <property type="entry name" value="IMIDAZOLEGLYCEROL-PHOSPHATE DEHYDRATASE"/>
    <property type="match status" value="1"/>
</dbReference>
<dbReference type="CDD" id="cd07914">
    <property type="entry name" value="IGPD"/>
    <property type="match status" value="1"/>
</dbReference>
<dbReference type="EMBL" id="LAZR01070349">
    <property type="protein sequence ID" value="KKK42099.1"/>
    <property type="molecule type" value="Genomic_DNA"/>
</dbReference>
<dbReference type="InterPro" id="IPR020565">
    <property type="entry name" value="ImidazoleglycerP_deHydtase_CS"/>
</dbReference>
<dbReference type="PROSITE" id="PS00955">
    <property type="entry name" value="IGP_DEHYDRATASE_2"/>
    <property type="match status" value="1"/>
</dbReference>
<evidence type="ECO:0000313" key="6">
    <source>
        <dbReference type="EMBL" id="KKK42099.1"/>
    </source>
</evidence>
<comment type="pathway">
    <text evidence="1">Amino-acid biosynthesis; L-histidine biosynthesis; L-histidine from 5-phospho-alpha-D-ribose 1-diphosphate: step 6/9.</text>
</comment>
<evidence type="ECO:0000256" key="3">
    <source>
        <dbReference type="ARBA" id="ARBA00022605"/>
    </source>
</evidence>
<dbReference type="InterPro" id="IPR036412">
    <property type="entry name" value="HAD-like_sf"/>
</dbReference>
<dbReference type="SUPFAM" id="SSF56784">
    <property type="entry name" value="HAD-like"/>
    <property type="match status" value="1"/>
</dbReference>
<dbReference type="InterPro" id="IPR000807">
    <property type="entry name" value="ImidazoleglycerolP_deHydtase"/>
</dbReference>
<dbReference type="GO" id="GO:0004424">
    <property type="term" value="F:imidazoleglycerol-phosphate dehydratase activity"/>
    <property type="evidence" value="ECO:0007669"/>
    <property type="project" value="InterPro"/>
</dbReference>
<proteinExistence type="inferred from homology"/>
<evidence type="ECO:0000256" key="2">
    <source>
        <dbReference type="ARBA" id="ARBA00016664"/>
    </source>
</evidence>
<dbReference type="FunFam" id="3.30.230.40:FF:000001">
    <property type="entry name" value="Imidazoleglycerol-phosphate dehydratase HisB"/>
    <property type="match status" value="1"/>
</dbReference>
<feature type="non-terminal residue" evidence="6">
    <location>
        <position position="1"/>
    </location>
</feature>
<evidence type="ECO:0000256" key="5">
    <source>
        <dbReference type="ARBA" id="ARBA00023239"/>
    </source>
</evidence>
<organism evidence="6">
    <name type="scientific">marine sediment metagenome</name>
    <dbReference type="NCBI Taxonomy" id="412755"/>
    <lineage>
        <taxon>unclassified sequences</taxon>
        <taxon>metagenomes</taxon>
        <taxon>ecological metagenomes</taxon>
    </lineage>
</organism>